<evidence type="ECO:0000256" key="1">
    <source>
        <dbReference type="SAM" id="MobiDB-lite"/>
    </source>
</evidence>
<keyword evidence="3" id="KW-1185">Reference proteome</keyword>
<organism evidence="2 3">
    <name type="scientific">Tetraparma gracilis</name>
    <dbReference type="NCBI Taxonomy" id="2962635"/>
    <lineage>
        <taxon>Eukaryota</taxon>
        <taxon>Sar</taxon>
        <taxon>Stramenopiles</taxon>
        <taxon>Ochrophyta</taxon>
        <taxon>Bolidophyceae</taxon>
        <taxon>Parmales</taxon>
        <taxon>Triparmaceae</taxon>
        <taxon>Tetraparma</taxon>
    </lineage>
</organism>
<feature type="compositionally biased region" description="Basic and acidic residues" evidence="1">
    <location>
        <begin position="980"/>
        <end position="990"/>
    </location>
</feature>
<feature type="compositionally biased region" description="Basic and acidic residues" evidence="1">
    <location>
        <begin position="872"/>
        <end position="894"/>
    </location>
</feature>
<feature type="region of interest" description="Disordered" evidence="1">
    <location>
        <begin position="19"/>
        <end position="54"/>
    </location>
</feature>
<reference evidence="2 3" key="1">
    <citation type="journal article" date="2023" name="Commun. Biol.">
        <title>Genome analysis of Parmales, the sister group of diatoms, reveals the evolutionary specialization of diatoms from phago-mixotrophs to photoautotrophs.</title>
        <authorList>
            <person name="Ban H."/>
            <person name="Sato S."/>
            <person name="Yoshikawa S."/>
            <person name="Yamada K."/>
            <person name="Nakamura Y."/>
            <person name="Ichinomiya M."/>
            <person name="Sato N."/>
            <person name="Blanc-Mathieu R."/>
            <person name="Endo H."/>
            <person name="Kuwata A."/>
            <person name="Ogata H."/>
        </authorList>
    </citation>
    <scope>NUCLEOTIDE SEQUENCE [LARGE SCALE GENOMIC DNA]</scope>
</reference>
<feature type="compositionally biased region" description="Gly residues" evidence="1">
    <location>
        <begin position="943"/>
        <end position="955"/>
    </location>
</feature>
<feature type="region of interest" description="Disordered" evidence="1">
    <location>
        <begin position="824"/>
        <end position="897"/>
    </location>
</feature>
<evidence type="ECO:0000313" key="3">
    <source>
        <dbReference type="Proteomes" id="UP001165060"/>
    </source>
</evidence>
<gene>
    <name evidence="2" type="ORF">TeGR_g8078</name>
</gene>
<sequence length="1116" mass="123660">MATSLELFEWHRKNDNMVLNDFDADGKLVPTSPPSPPPPGQQPQTEDPSNPLLRTLKVGKPVRYQALELELAFAAEALPSPSHKAHPEKVVDALSAGFRMKMRTKRDSAVVSHKHSISGPEQQGASPRPPLSSGGAKASAAFRKRAISGAMINSISGKEHYLQKRKELTRADLVKSSLTIPKLAGPTRTLGKAAAVVEEQISEMRADPEAQKELHSKIAQQQQEVKERVRLGQSENSVAVNVEKVKQGFYSAEVDEWMRTERSEQLEERMKRAKEKRDKKDLVAKKAAQKYYMEQREREMGAAMADEMKRQAEAMRAKLVRSREWLALLALSERMLLWVEKASHASRGMEKRKIQVDAACTIQRMFRFRKYGSMGKRFREAVMKLRNFLKNFVKAWRHRRKVRAAVCVMNFLTEVNEAPLKWVMHSFVSRVKACQRIWRGYMVCTEARIGLLKMYWESAEKVNFYNTKKELTAAAKRRLKQEADLHKDRFMLADKNEAAKRGGHSTVDTGVIKLQEKSSVIAKVKTIGNDEMVLLARGKSAQGAVMKAVKDGLEADITRAKKAKASAEVKTEFCTNLLAKKRHEYRRDLKPFEDRQRERELAMARELTPEDARELFLSGKDPAQLMANVSIASGNIDDQFLYNFGFNSDDAFKMMSSIPMEEMCEVVQAGLKESEAQKWAARHGLDKHGRPKANSVYVVEGGEDDEAAERRARMRVVAKEKARLRDMKDAMEDLEGGDAEAQAMEDFYRNKRTAEFAFIDSITGNAEEEMHNADVIVEQSKLLEEGIKYEDAVHSKADPDLLARFRIVPDMVLKNTHEKAGGGASAILQSTADSSAGTEDTTVMNRRGSTGRNRRRSLEGGKIKFLSSSGANERKKSMQMEKSIRQREQKEAEAARAAVVAEAGGGAGEAGGVEGESLNDKIAEVAPANFAEPPPGILKGRRGSVGGGRRGSVGGGEERRGSISGRRGSVGGGRRGSVSGERRGSVDGGRRGSMSSVDASVSSFGGEESDEEGADCIKPLPPDSPKRPSAVLNQLGRNRRITNIVKKAQKMVKGVEIPTHGAKKTEEVVVGVPKGAWEKQGEGGGGGKPLMHSIQQQAMIKRKQTFMKMKSRTSSM</sequence>
<feature type="compositionally biased region" description="Polar residues" evidence="1">
    <location>
        <begin position="827"/>
        <end position="844"/>
    </location>
</feature>
<evidence type="ECO:0000313" key="2">
    <source>
        <dbReference type="EMBL" id="GMI21637.1"/>
    </source>
</evidence>
<comment type="caution">
    <text evidence="2">The sequence shown here is derived from an EMBL/GenBank/DDBJ whole genome shotgun (WGS) entry which is preliminary data.</text>
</comment>
<accession>A0ABQ6M8E9</accession>
<feature type="compositionally biased region" description="Pro residues" evidence="1">
    <location>
        <begin position="31"/>
        <end position="41"/>
    </location>
</feature>
<dbReference type="Proteomes" id="UP001165060">
    <property type="component" value="Unassembled WGS sequence"/>
</dbReference>
<feature type="compositionally biased region" description="Low complexity" evidence="1">
    <location>
        <begin position="992"/>
        <end position="1006"/>
    </location>
</feature>
<proteinExistence type="predicted"/>
<feature type="region of interest" description="Disordered" evidence="1">
    <location>
        <begin position="111"/>
        <end position="139"/>
    </location>
</feature>
<dbReference type="EMBL" id="BRYB01000055">
    <property type="protein sequence ID" value="GMI21637.1"/>
    <property type="molecule type" value="Genomic_DNA"/>
</dbReference>
<feature type="region of interest" description="Disordered" evidence="1">
    <location>
        <begin position="927"/>
        <end position="1029"/>
    </location>
</feature>
<name>A0ABQ6M8E9_9STRA</name>
<protein>
    <submittedName>
        <fullName evidence="2">Uncharacterized protein</fullName>
    </submittedName>
</protein>